<reference evidence="4 5" key="2">
    <citation type="submission" date="2020-07" db="EMBL/GenBank/DDBJ databases">
        <title>Genome assembly of wild tea tree DASZ reveals pedigree and selection history of tea varieties.</title>
        <authorList>
            <person name="Zhang W."/>
        </authorList>
    </citation>
    <scope>NUCLEOTIDE SEQUENCE [LARGE SCALE GENOMIC DNA]</scope>
    <source>
        <strain evidence="5">cv. G240</strain>
        <tissue evidence="4">Leaf</tissue>
    </source>
</reference>
<dbReference type="PANTHER" id="PTHR47968">
    <property type="entry name" value="CENTROMERE PROTEIN E"/>
    <property type="match status" value="1"/>
</dbReference>
<keyword evidence="5" id="KW-1185">Reference proteome</keyword>
<dbReference type="GO" id="GO:0007018">
    <property type="term" value="P:microtubule-based movement"/>
    <property type="evidence" value="ECO:0007669"/>
    <property type="project" value="InterPro"/>
</dbReference>
<dbReference type="Gene3D" id="3.40.850.10">
    <property type="entry name" value="Kinesin motor domain"/>
    <property type="match status" value="1"/>
</dbReference>
<dbReference type="AlphaFoldDB" id="A0A7J7H0Z1"/>
<evidence type="ECO:0000313" key="4">
    <source>
        <dbReference type="EMBL" id="KAF5946683.1"/>
    </source>
</evidence>
<evidence type="ECO:0000259" key="3">
    <source>
        <dbReference type="PROSITE" id="PS50067"/>
    </source>
</evidence>
<name>A0A7J7H0Z1_CAMSI</name>
<keyword evidence="1" id="KW-0505">Motor protein</keyword>
<comment type="caution">
    <text evidence="4">The sequence shown here is derived from an EMBL/GenBank/DDBJ whole genome shotgun (WGS) entry which is preliminary data.</text>
</comment>
<dbReference type="GO" id="GO:0008017">
    <property type="term" value="F:microtubule binding"/>
    <property type="evidence" value="ECO:0007669"/>
    <property type="project" value="InterPro"/>
</dbReference>
<sequence>MLGARFSRSSGHYPARADLKNLGFPDRVLELQIAFDENRCTSSSFAIAIAIVIVSTADLFTPPPPPPPPIFTDSFFRFFEISHQWVSMICLLRLGGGEELTKWEEMQGVVSGGSEQKILVLVRLRPLSEKEIARNEVSDWECINETTILFRNSLQEQSMFPTAHTFDGVFSGDCLTRQVYEQGTKEIALSVGSDDPEVVRDLLSADSLPLRVVDDPEPKTEEVKKELAATSVDSQAQKIVVQEAPELQSCSVWRISLVREYIMC</sequence>
<dbReference type="InterPro" id="IPR027417">
    <property type="entry name" value="P-loop_NTPase"/>
</dbReference>
<comment type="caution">
    <text evidence="2">Lacks conserved residue(s) required for the propagation of feature annotation.</text>
</comment>
<gene>
    <name evidence="4" type="ORF">HYC85_016911</name>
</gene>
<dbReference type="PANTHER" id="PTHR47968:SF18">
    <property type="entry name" value="KINESIN-LIKE PROTEIN KIN-7F"/>
    <property type="match status" value="1"/>
</dbReference>
<dbReference type="InterPro" id="IPR001752">
    <property type="entry name" value="Kinesin_motor_dom"/>
</dbReference>
<dbReference type="InterPro" id="IPR027640">
    <property type="entry name" value="Kinesin-like_fam"/>
</dbReference>
<reference evidence="5" key="1">
    <citation type="journal article" date="2020" name="Nat. Commun.">
        <title>Genome assembly of wild tea tree DASZ reveals pedigree and selection history of tea varieties.</title>
        <authorList>
            <person name="Zhang W."/>
            <person name="Zhang Y."/>
            <person name="Qiu H."/>
            <person name="Guo Y."/>
            <person name="Wan H."/>
            <person name="Zhang X."/>
            <person name="Scossa F."/>
            <person name="Alseekh S."/>
            <person name="Zhang Q."/>
            <person name="Wang P."/>
            <person name="Xu L."/>
            <person name="Schmidt M.H."/>
            <person name="Jia X."/>
            <person name="Li D."/>
            <person name="Zhu A."/>
            <person name="Guo F."/>
            <person name="Chen W."/>
            <person name="Ni D."/>
            <person name="Usadel B."/>
            <person name="Fernie A.R."/>
            <person name="Wen W."/>
        </authorList>
    </citation>
    <scope>NUCLEOTIDE SEQUENCE [LARGE SCALE GENOMIC DNA]</scope>
    <source>
        <strain evidence="5">cv. G240</strain>
    </source>
</reference>
<comment type="similarity">
    <text evidence="2">Belongs to the TRAFAC class myosin-kinesin ATPase superfamily. Kinesin family.</text>
</comment>
<evidence type="ECO:0000256" key="1">
    <source>
        <dbReference type="ARBA" id="ARBA00023175"/>
    </source>
</evidence>
<dbReference type="SUPFAM" id="SSF52540">
    <property type="entry name" value="P-loop containing nucleoside triphosphate hydrolases"/>
    <property type="match status" value="1"/>
</dbReference>
<protein>
    <recommendedName>
        <fullName evidence="3">Kinesin motor domain-containing protein</fullName>
    </recommendedName>
</protein>
<feature type="domain" description="Kinesin motor" evidence="3">
    <location>
        <begin position="117"/>
        <end position="191"/>
    </location>
</feature>
<proteinExistence type="inferred from homology"/>
<evidence type="ECO:0000256" key="2">
    <source>
        <dbReference type="PROSITE-ProRule" id="PRU00283"/>
    </source>
</evidence>
<dbReference type="InterPro" id="IPR036961">
    <property type="entry name" value="Kinesin_motor_dom_sf"/>
</dbReference>
<dbReference type="Proteomes" id="UP000593564">
    <property type="component" value="Unassembled WGS sequence"/>
</dbReference>
<dbReference type="EMBL" id="JACBKZ010000007">
    <property type="protein sequence ID" value="KAF5946683.1"/>
    <property type="molecule type" value="Genomic_DNA"/>
</dbReference>
<dbReference type="GO" id="GO:0005524">
    <property type="term" value="F:ATP binding"/>
    <property type="evidence" value="ECO:0007669"/>
    <property type="project" value="InterPro"/>
</dbReference>
<organism evidence="4 5">
    <name type="scientific">Camellia sinensis</name>
    <name type="common">Tea plant</name>
    <name type="synonym">Thea sinensis</name>
    <dbReference type="NCBI Taxonomy" id="4442"/>
    <lineage>
        <taxon>Eukaryota</taxon>
        <taxon>Viridiplantae</taxon>
        <taxon>Streptophyta</taxon>
        <taxon>Embryophyta</taxon>
        <taxon>Tracheophyta</taxon>
        <taxon>Spermatophyta</taxon>
        <taxon>Magnoliopsida</taxon>
        <taxon>eudicotyledons</taxon>
        <taxon>Gunneridae</taxon>
        <taxon>Pentapetalae</taxon>
        <taxon>asterids</taxon>
        <taxon>Ericales</taxon>
        <taxon>Theaceae</taxon>
        <taxon>Camellia</taxon>
    </lineage>
</organism>
<dbReference type="GO" id="GO:0003777">
    <property type="term" value="F:microtubule motor activity"/>
    <property type="evidence" value="ECO:0007669"/>
    <property type="project" value="InterPro"/>
</dbReference>
<evidence type="ECO:0000313" key="5">
    <source>
        <dbReference type="Proteomes" id="UP000593564"/>
    </source>
</evidence>
<dbReference type="PROSITE" id="PS50067">
    <property type="entry name" value="KINESIN_MOTOR_2"/>
    <property type="match status" value="1"/>
</dbReference>
<accession>A0A7J7H0Z1</accession>